<sequence length="387" mass="44590">MHLNMQKIMNKKFKVFFVITSEVTINAFLLNHLKVLSKKYDITVITHCNNPSFLKKQKLDIKIVSLNFSRKINVFIDFFCLIKLLLFFIKHKPHLVHSITPKAGFLGMLAAFSMNIPFRIHTFTGQVWANKNGIKRYFFIFFDYLIARVSTFNLVDSHSQRDFLIQQGVLSKNKSLVFGAGSISGVDLKRFKPSRYYYNMIRKELLIPRTAFVFIYLGRLNQEKGLLDLAEAFAKINSKKSFLIFVGPDEKDFVGRIKEINSHKAEQIKFVNFTNIPEKYLAGSNVLVLPSYREGFGNVIIEAAAVGLPAIASKIYGISDAIIHNKTGLLHPVKNVNVIYEEMQYFLNNPHIAKKIGKAARSRVHNEFNAHRITKFWTQFYSHILKK</sequence>
<dbReference type="EMBL" id="CP040986">
    <property type="protein sequence ID" value="QDD13382.1"/>
    <property type="molecule type" value="Genomic_DNA"/>
</dbReference>
<evidence type="ECO:0000259" key="2">
    <source>
        <dbReference type="Pfam" id="PF13439"/>
    </source>
</evidence>
<dbReference type="KEGG" id="mrk:FIT61_02765"/>
<dbReference type="PANTHER" id="PTHR12526:SF630">
    <property type="entry name" value="GLYCOSYLTRANSFERASE"/>
    <property type="match status" value="1"/>
</dbReference>
<dbReference type="Gene3D" id="3.40.50.2000">
    <property type="entry name" value="Glycogen Phosphorylase B"/>
    <property type="match status" value="2"/>
</dbReference>
<keyword evidence="4" id="KW-1185">Reference proteome</keyword>
<protein>
    <submittedName>
        <fullName evidence="3">Glycosyltransferase family 4 protein</fullName>
    </submittedName>
</protein>
<dbReference type="SUPFAM" id="SSF53756">
    <property type="entry name" value="UDP-Glycosyltransferase/glycogen phosphorylase"/>
    <property type="match status" value="1"/>
</dbReference>
<feature type="domain" description="Glycosyltransferase subfamily 4-like N-terminal" evidence="2">
    <location>
        <begin position="30"/>
        <end position="169"/>
    </location>
</feature>
<dbReference type="Pfam" id="PF00534">
    <property type="entry name" value="Glycos_transf_1"/>
    <property type="match status" value="1"/>
</dbReference>
<evidence type="ECO:0000313" key="3">
    <source>
        <dbReference type="EMBL" id="QDD13382.1"/>
    </source>
</evidence>
<accession>A0AAE6KP92</accession>
<feature type="domain" description="Glycosyl transferase family 1" evidence="1">
    <location>
        <begin position="201"/>
        <end position="362"/>
    </location>
</feature>
<dbReference type="GO" id="GO:0016757">
    <property type="term" value="F:glycosyltransferase activity"/>
    <property type="evidence" value="ECO:0007669"/>
    <property type="project" value="InterPro"/>
</dbReference>
<dbReference type="InterPro" id="IPR001296">
    <property type="entry name" value="Glyco_trans_1"/>
</dbReference>
<dbReference type="Pfam" id="PF13439">
    <property type="entry name" value="Glyco_transf_4"/>
    <property type="match status" value="1"/>
</dbReference>
<reference evidence="3 4" key="1">
    <citation type="journal article" date="2019" name="ISME J.">
        <title>Evolution in action: habitat transition from sediment to the pelagial leads to genome streamlining in Methylophilaceae.</title>
        <authorList>
            <person name="Salcher M."/>
            <person name="Schaefle D."/>
            <person name="Kaspar M."/>
            <person name="Neuenschwander S.M."/>
            <person name="Ghai R."/>
        </authorList>
    </citation>
    <scope>NUCLEOTIDE SEQUENCE [LARGE SCALE GENOMIC DNA]</scope>
    <source>
        <strain evidence="3 4">MMS-RI-1</strain>
    </source>
</reference>
<dbReference type="InterPro" id="IPR028098">
    <property type="entry name" value="Glyco_trans_4-like_N"/>
</dbReference>
<gene>
    <name evidence="3" type="ORF">FIT61_02765</name>
</gene>
<evidence type="ECO:0000313" key="4">
    <source>
        <dbReference type="Proteomes" id="UP000312102"/>
    </source>
</evidence>
<name>A0AAE6KP92_9PROT</name>
<organism evidence="3 4">
    <name type="scientific">Candidatus Methylopumilus rimovensis</name>
    <dbReference type="NCBI Taxonomy" id="2588535"/>
    <lineage>
        <taxon>Bacteria</taxon>
        <taxon>Pseudomonadati</taxon>
        <taxon>Pseudomonadota</taxon>
        <taxon>Betaproteobacteria</taxon>
        <taxon>Nitrosomonadales</taxon>
        <taxon>Methylophilaceae</taxon>
        <taxon>Candidatus Methylopumilus</taxon>
    </lineage>
</organism>
<dbReference type="PANTHER" id="PTHR12526">
    <property type="entry name" value="GLYCOSYLTRANSFERASE"/>
    <property type="match status" value="1"/>
</dbReference>
<proteinExistence type="predicted"/>
<dbReference type="AlphaFoldDB" id="A0AAE6KP92"/>
<evidence type="ECO:0000259" key="1">
    <source>
        <dbReference type="Pfam" id="PF00534"/>
    </source>
</evidence>
<dbReference type="Proteomes" id="UP000312102">
    <property type="component" value="Chromosome"/>
</dbReference>